<dbReference type="InterPro" id="IPR012338">
    <property type="entry name" value="Beta-lactam/transpept-like"/>
</dbReference>
<dbReference type="Proteomes" id="UP000321362">
    <property type="component" value="Chromosome"/>
</dbReference>
<feature type="chain" id="PRO_5022811416" description="beta-lactamase" evidence="4">
    <location>
        <begin position="23"/>
        <end position="296"/>
    </location>
</feature>
<organism evidence="6 7">
    <name type="scientific">Mucilaginibacter ginsenosidivorax</name>
    <dbReference type="NCBI Taxonomy" id="862126"/>
    <lineage>
        <taxon>Bacteria</taxon>
        <taxon>Pseudomonadati</taxon>
        <taxon>Bacteroidota</taxon>
        <taxon>Sphingobacteriia</taxon>
        <taxon>Sphingobacteriales</taxon>
        <taxon>Sphingobacteriaceae</taxon>
        <taxon>Mucilaginibacter</taxon>
    </lineage>
</organism>
<reference evidence="6 7" key="1">
    <citation type="journal article" date="2013" name="J. Microbiol.">
        <title>Mucilaginibacter ginsenosidivorax sp. nov., with ginsenoside converting activity isolated from sediment.</title>
        <authorList>
            <person name="Kim J.K."/>
            <person name="Choi T.E."/>
            <person name="Liu Q.M."/>
            <person name="Park H.Y."/>
            <person name="Yi T.H."/>
            <person name="Yoon M.H."/>
            <person name="Kim S.C."/>
            <person name="Im W.T."/>
        </authorList>
    </citation>
    <scope>NUCLEOTIDE SEQUENCE [LARGE SCALE GENOMIC DNA]</scope>
    <source>
        <strain evidence="6 7">KHI28</strain>
    </source>
</reference>
<evidence type="ECO:0000259" key="5">
    <source>
        <dbReference type="Pfam" id="PF13354"/>
    </source>
</evidence>
<dbReference type="PANTHER" id="PTHR35333:SF3">
    <property type="entry name" value="BETA-LACTAMASE-TYPE TRANSPEPTIDASE FOLD CONTAINING PROTEIN"/>
    <property type="match status" value="1"/>
</dbReference>
<evidence type="ECO:0000256" key="1">
    <source>
        <dbReference type="ARBA" id="ARBA00001526"/>
    </source>
</evidence>
<name>A0A5B8W8J4_9SPHI</name>
<accession>A0A5B8W8J4</accession>
<comment type="catalytic activity">
    <reaction evidence="1">
        <text>a beta-lactam + H2O = a substituted beta-amino acid</text>
        <dbReference type="Rhea" id="RHEA:20401"/>
        <dbReference type="ChEBI" id="CHEBI:15377"/>
        <dbReference type="ChEBI" id="CHEBI:35627"/>
        <dbReference type="ChEBI" id="CHEBI:140347"/>
        <dbReference type="EC" id="3.5.2.6"/>
    </reaction>
</comment>
<evidence type="ECO:0000313" key="7">
    <source>
        <dbReference type="Proteomes" id="UP000321362"/>
    </source>
</evidence>
<dbReference type="OrthoDB" id="9772863at2"/>
<dbReference type="RefSeq" id="WP_147059692.1">
    <property type="nucleotide sequence ID" value="NZ_CP042437.1"/>
</dbReference>
<dbReference type="GO" id="GO:0030655">
    <property type="term" value="P:beta-lactam antibiotic catabolic process"/>
    <property type="evidence" value="ECO:0007669"/>
    <property type="project" value="InterPro"/>
</dbReference>
<evidence type="ECO:0000256" key="2">
    <source>
        <dbReference type="ARBA" id="ARBA00009009"/>
    </source>
</evidence>
<dbReference type="GO" id="GO:0008800">
    <property type="term" value="F:beta-lactamase activity"/>
    <property type="evidence" value="ECO:0007669"/>
    <property type="project" value="UniProtKB-EC"/>
</dbReference>
<keyword evidence="4" id="KW-0732">Signal</keyword>
<gene>
    <name evidence="6" type="primary">bla</name>
    <name evidence="6" type="ORF">FSB76_28885</name>
</gene>
<dbReference type="NCBIfam" id="NF012099">
    <property type="entry name" value="SubclassA2"/>
    <property type="match status" value="1"/>
</dbReference>
<evidence type="ECO:0000256" key="4">
    <source>
        <dbReference type="SAM" id="SignalP"/>
    </source>
</evidence>
<evidence type="ECO:0000256" key="3">
    <source>
        <dbReference type="ARBA" id="ARBA00012865"/>
    </source>
</evidence>
<evidence type="ECO:0000313" key="6">
    <source>
        <dbReference type="EMBL" id="QEC79777.1"/>
    </source>
</evidence>
<dbReference type="Pfam" id="PF13354">
    <property type="entry name" value="Beta-lactamase2"/>
    <property type="match status" value="1"/>
</dbReference>
<dbReference type="SUPFAM" id="SSF56601">
    <property type="entry name" value="beta-lactamase/transpeptidase-like"/>
    <property type="match status" value="1"/>
</dbReference>
<dbReference type="EMBL" id="CP042437">
    <property type="protein sequence ID" value="QEC79777.1"/>
    <property type="molecule type" value="Genomic_DNA"/>
</dbReference>
<dbReference type="AlphaFoldDB" id="A0A5B8W8J4"/>
<feature type="signal peptide" evidence="4">
    <location>
        <begin position="1"/>
        <end position="22"/>
    </location>
</feature>
<dbReference type="PANTHER" id="PTHR35333">
    <property type="entry name" value="BETA-LACTAMASE"/>
    <property type="match status" value="1"/>
</dbReference>
<keyword evidence="7" id="KW-1185">Reference proteome</keyword>
<dbReference type="EC" id="3.5.2.6" evidence="3"/>
<sequence length="296" mass="32728">MLRWVVFYILLFCFLFIGNANAQQDGLKAKIDEIAKDAKGTVGVSVLNLETGDTLNYNGYLHQPMQSVMKFPIAITVLHEIDEGKFTLDQQLRLDKSDLFKTYSPLQDKYPAANVNVSIRELLSYMVSLSDNVACDKLLKILGGTDVVDTYIHHIGIKNFSIKASEYQMAQAWDVQFSDWVMASELTHLLNVAFKPNFLSTASHAYLWKIMQETSTGPNQIKGLLPVGTIVYHKTGRSGTNEKGISAATNDTGIITLPNGNHLAIAILVTNSPVDLKTRESVIARIAKAAYDEAAK</sequence>
<dbReference type="InterPro" id="IPR045155">
    <property type="entry name" value="Beta-lactam_cat"/>
</dbReference>
<dbReference type="GO" id="GO:0046677">
    <property type="term" value="P:response to antibiotic"/>
    <property type="evidence" value="ECO:0007669"/>
    <property type="project" value="InterPro"/>
</dbReference>
<dbReference type="KEGG" id="mgk:FSB76_28885"/>
<protein>
    <recommendedName>
        <fullName evidence="3">beta-lactamase</fullName>
        <ecNumber evidence="3">3.5.2.6</ecNumber>
    </recommendedName>
</protein>
<dbReference type="NCBIfam" id="NF033103">
    <property type="entry name" value="bla_class_A"/>
    <property type="match status" value="1"/>
</dbReference>
<dbReference type="PRINTS" id="PR00118">
    <property type="entry name" value="BLACTAMASEA"/>
</dbReference>
<feature type="domain" description="Beta-lactamase class A catalytic" evidence="5">
    <location>
        <begin position="43"/>
        <end position="269"/>
    </location>
</feature>
<dbReference type="InterPro" id="IPR000871">
    <property type="entry name" value="Beta-lactam_class-A"/>
</dbReference>
<proteinExistence type="inferred from homology"/>
<dbReference type="Gene3D" id="3.40.710.10">
    <property type="entry name" value="DD-peptidase/beta-lactamase superfamily"/>
    <property type="match status" value="1"/>
</dbReference>
<comment type="similarity">
    <text evidence="2">Belongs to the class-A beta-lactamase family.</text>
</comment>